<dbReference type="AlphaFoldDB" id="A0AAD5HFY5"/>
<dbReference type="Gene3D" id="1.10.418.60">
    <property type="entry name" value="Ncd80 complex, Nuf2 subunit"/>
    <property type="match status" value="1"/>
</dbReference>
<dbReference type="Gene3D" id="1.10.287.1490">
    <property type="match status" value="1"/>
</dbReference>
<evidence type="ECO:0000256" key="11">
    <source>
        <dbReference type="ARBA" id="ARBA00023328"/>
    </source>
</evidence>
<keyword evidence="4" id="KW-0158">Chromosome</keyword>
<comment type="similarity">
    <text evidence="3">Belongs to the NUF2 family.</text>
</comment>
<evidence type="ECO:0000259" key="13">
    <source>
        <dbReference type="Pfam" id="PF03800"/>
    </source>
</evidence>
<dbReference type="GO" id="GO:0045132">
    <property type="term" value="P:meiotic chromosome segregation"/>
    <property type="evidence" value="ECO:0007669"/>
    <property type="project" value="TreeGrafter"/>
</dbReference>
<keyword evidence="5" id="KW-0132">Cell division</keyword>
<evidence type="ECO:0000256" key="9">
    <source>
        <dbReference type="ARBA" id="ARBA00023242"/>
    </source>
</evidence>
<dbReference type="Proteomes" id="UP001206595">
    <property type="component" value="Unassembled WGS sequence"/>
</dbReference>
<comment type="subcellular location">
    <subcellularLocation>
        <location evidence="2">Chromosome</location>
        <location evidence="2">Centromere</location>
        <location evidence="2">Kinetochore</location>
    </subcellularLocation>
    <subcellularLocation>
        <location evidence="1">Nucleus</location>
    </subcellularLocation>
</comment>
<dbReference type="InterPro" id="IPR038275">
    <property type="entry name" value="Nuf2_N_sf"/>
</dbReference>
<dbReference type="GO" id="GO:0007052">
    <property type="term" value="P:mitotic spindle organization"/>
    <property type="evidence" value="ECO:0007669"/>
    <property type="project" value="TreeGrafter"/>
</dbReference>
<feature type="domain" description="Nuf2 DHR10-like" evidence="14">
    <location>
        <begin position="266"/>
        <end position="380"/>
    </location>
</feature>
<dbReference type="GO" id="GO:0051315">
    <property type="term" value="P:attachment of mitotic spindle microtubules to kinetochore"/>
    <property type="evidence" value="ECO:0007669"/>
    <property type="project" value="TreeGrafter"/>
</dbReference>
<keyword evidence="6" id="KW-0498">Mitosis</keyword>
<dbReference type="GO" id="GO:0005634">
    <property type="term" value="C:nucleus"/>
    <property type="evidence" value="ECO:0007669"/>
    <property type="project" value="UniProtKB-SubCell"/>
</dbReference>
<feature type="region of interest" description="Disordered" evidence="12">
    <location>
        <begin position="360"/>
        <end position="397"/>
    </location>
</feature>
<dbReference type="Pfam" id="PF18595">
    <property type="entry name" value="Nuf2_DHR10-like"/>
    <property type="match status" value="1"/>
</dbReference>
<reference evidence="15" key="1">
    <citation type="submission" date="2021-06" db="EMBL/GenBank/DDBJ databases">
        <authorList>
            <consortium name="DOE Joint Genome Institute"/>
            <person name="Mondo S.J."/>
            <person name="Amses K.R."/>
            <person name="Simmons D.R."/>
            <person name="Longcore J.E."/>
            <person name="Seto K."/>
            <person name="Alves G.H."/>
            <person name="Bonds A.E."/>
            <person name="Quandt C.A."/>
            <person name="Davis W.J."/>
            <person name="Chang Y."/>
            <person name="Letcher P.M."/>
            <person name="Powell M.J."/>
            <person name="Kuo A."/>
            <person name="Labutti K."/>
            <person name="Pangilinan J."/>
            <person name="Andreopoulos W."/>
            <person name="Tritt A."/>
            <person name="Riley R."/>
            <person name="Hundley H."/>
            <person name="Johnson J."/>
            <person name="Lipzen A."/>
            <person name="Barry K."/>
            <person name="Berbee M.L."/>
            <person name="Buchler N.E."/>
            <person name="Grigoriev I.V."/>
            <person name="Spatafora J.W."/>
            <person name="Stajich J.E."/>
            <person name="James T.Y."/>
        </authorList>
    </citation>
    <scope>NUCLEOTIDE SEQUENCE</scope>
    <source>
        <strain evidence="15">AG</strain>
    </source>
</reference>
<evidence type="ECO:0000256" key="2">
    <source>
        <dbReference type="ARBA" id="ARBA00004629"/>
    </source>
</evidence>
<evidence type="ECO:0000256" key="5">
    <source>
        <dbReference type="ARBA" id="ARBA00022618"/>
    </source>
</evidence>
<dbReference type="GO" id="GO:0051383">
    <property type="term" value="P:kinetochore organization"/>
    <property type="evidence" value="ECO:0007669"/>
    <property type="project" value="TreeGrafter"/>
</dbReference>
<keyword evidence="16" id="KW-1185">Reference proteome</keyword>
<dbReference type="Pfam" id="PF03800">
    <property type="entry name" value="Nuf2"/>
    <property type="match status" value="1"/>
</dbReference>
<dbReference type="GO" id="GO:0051301">
    <property type="term" value="P:cell division"/>
    <property type="evidence" value="ECO:0007669"/>
    <property type="project" value="UniProtKB-KW"/>
</dbReference>
<evidence type="ECO:0000259" key="14">
    <source>
        <dbReference type="Pfam" id="PF18595"/>
    </source>
</evidence>
<dbReference type="RefSeq" id="XP_051446195.1">
    <property type="nucleotide sequence ID" value="XM_051587773.1"/>
</dbReference>
<evidence type="ECO:0000256" key="6">
    <source>
        <dbReference type="ARBA" id="ARBA00022776"/>
    </source>
</evidence>
<evidence type="ECO:0000256" key="4">
    <source>
        <dbReference type="ARBA" id="ARBA00022454"/>
    </source>
</evidence>
<feature type="compositionally biased region" description="Basic and acidic residues" evidence="12">
    <location>
        <begin position="360"/>
        <end position="372"/>
    </location>
</feature>
<dbReference type="PANTHER" id="PTHR21650">
    <property type="entry name" value="MEMBRALIN/KINETOCHORE PROTEIN NUF2"/>
    <property type="match status" value="1"/>
</dbReference>
<proteinExistence type="inferred from homology"/>
<accession>A0AAD5HFY5</accession>
<gene>
    <name evidence="15" type="ORF">K450DRAFT_233545</name>
</gene>
<keyword evidence="9" id="KW-0539">Nucleus</keyword>
<dbReference type="InterPro" id="IPR041112">
    <property type="entry name" value="Nuf2_DHR10-like"/>
</dbReference>
<dbReference type="GO" id="GO:0044877">
    <property type="term" value="F:protein-containing complex binding"/>
    <property type="evidence" value="ECO:0007669"/>
    <property type="project" value="TreeGrafter"/>
</dbReference>
<dbReference type="EMBL" id="MU620907">
    <property type="protein sequence ID" value="KAI8581191.1"/>
    <property type="molecule type" value="Genomic_DNA"/>
</dbReference>
<dbReference type="InterPro" id="IPR005549">
    <property type="entry name" value="Kinetochore_Nuf2_N"/>
</dbReference>
<evidence type="ECO:0000313" key="15">
    <source>
        <dbReference type="EMBL" id="KAI8581191.1"/>
    </source>
</evidence>
<evidence type="ECO:0008006" key="17">
    <source>
        <dbReference type="Google" id="ProtNLM"/>
    </source>
</evidence>
<evidence type="ECO:0000256" key="1">
    <source>
        <dbReference type="ARBA" id="ARBA00004123"/>
    </source>
</evidence>
<evidence type="ECO:0000256" key="10">
    <source>
        <dbReference type="ARBA" id="ARBA00023306"/>
    </source>
</evidence>
<keyword evidence="7" id="KW-0995">Kinetochore</keyword>
<evidence type="ECO:0000256" key="3">
    <source>
        <dbReference type="ARBA" id="ARBA00005498"/>
    </source>
</evidence>
<keyword evidence="11" id="KW-0137">Centromere</keyword>
<feature type="region of interest" description="Disordered" evidence="12">
    <location>
        <begin position="178"/>
        <end position="198"/>
    </location>
</feature>
<dbReference type="GeneID" id="75913118"/>
<comment type="caution">
    <text evidence="15">The sequence shown here is derived from an EMBL/GenBank/DDBJ whole genome shotgun (WGS) entry which is preliminary data.</text>
</comment>
<dbReference type="PANTHER" id="PTHR21650:SF2">
    <property type="entry name" value="KINETOCHORE PROTEIN NUF2"/>
    <property type="match status" value="1"/>
</dbReference>
<keyword evidence="8" id="KW-0175">Coiled coil</keyword>
<keyword evidence="10" id="KW-0131">Cell cycle</keyword>
<evidence type="ECO:0000256" key="8">
    <source>
        <dbReference type="ARBA" id="ARBA00023054"/>
    </source>
</evidence>
<protein>
    <recommendedName>
        <fullName evidence="17">Kinetochore protein Nuf2</fullName>
    </recommendedName>
</protein>
<sequence length="445" mass="52015">MYATRRNQTAESKVFYEVPTLSNTTLLRCLREIQLPFTEEDLMKPTAQSTQYLFERCLDLLMGVHTTQIEEVRDKMLQNIEHPEVHHDMLGMLLLYDRMSKLMLELGFADFNFRDITKPTHDRIVKILSALVNYARFREERLTTFEQISATGDEIAMKRANLEQIHDETSAKLNQLKEKAKAEEPETKAKEAENEEYGRTLRDQKKNADSIHTQYQELKATQHHLRDEMQTKVYQIITLDREIERLRIRADQNPERVRSANAKLTSSIEEESQAATENEATVRRLQAKIDTISAILEEVNACNRLLSDCEEGIKNYETLNRHNAINEEKIGKKELDMQELQNKEQYLTRMLNNLMQKMAKLEQQQEKKRESVQSDMNQSQQEYSQTSSEVSKMQQQMSEIQASAELLEQQINDIKTSLEVDVSNLQSEYDNLKAQFESYLSEMKL</sequence>
<feature type="domain" description="Kinetochore protein Nuf2 N-terminal" evidence="13">
    <location>
        <begin position="16"/>
        <end position="149"/>
    </location>
</feature>
<evidence type="ECO:0000256" key="12">
    <source>
        <dbReference type="SAM" id="MobiDB-lite"/>
    </source>
</evidence>
<evidence type="ECO:0000313" key="16">
    <source>
        <dbReference type="Proteomes" id="UP001206595"/>
    </source>
</evidence>
<name>A0AAD5HFY5_UMBRA</name>
<evidence type="ECO:0000256" key="7">
    <source>
        <dbReference type="ARBA" id="ARBA00022838"/>
    </source>
</evidence>
<reference evidence="15" key="2">
    <citation type="journal article" date="2022" name="Proc. Natl. Acad. Sci. U.S.A.">
        <title>Diploid-dominant life cycles characterize the early evolution of Fungi.</title>
        <authorList>
            <person name="Amses K.R."/>
            <person name="Simmons D.R."/>
            <person name="Longcore J.E."/>
            <person name="Mondo S.J."/>
            <person name="Seto K."/>
            <person name="Jeronimo G.H."/>
            <person name="Bonds A.E."/>
            <person name="Quandt C.A."/>
            <person name="Davis W.J."/>
            <person name="Chang Y."/>
            <person name="Federici B.A."/>
            <person name="Kuo A."/>
            <person name="LaButti K."/>
            <person name="Pangilinan J."/>
            <person name="Andreopoulos W."/>
            <person name="Tritt A."/>
            <person name="Riley R."/>
            <person name="Hundley H."/>
            <person name="Johnson J."/>
            <person name="Lipzen A."/>
            <person name="Barry K."/>
            <person name="Lang B.F."/>
            <person name="Cuomo C.A."/>
            <person name="Buchler N.E."/>
            <person name="Grigoriev I.V."/>
            <person name="Spatafora J.W."/>
            <person name="Stajich J.E."/>
            <person name="James T.Y."/>
        </authorList>
    </citation>
    <scope>NUCLEOTIDE SEQUENCE</scope>
    <source>
        <strain evidence="15">AG</strain>
    </source>
</reference>
<organism evidence="15 16">
    <name type="scientific">Umbelopsis ramanniana AG</name>
    <dbReference type="NCBI Taxonomy" id="1314678"/>
    <lineage>
        <taxon>Eukaryota</taxon>
        <taxon>Fungi</taxon>
        <taxon>Fungi incertae sedis</taxon>
        <taxon>Mucoromycota</taxon>
        <taxon>Mucoromycotina</taxon>
        <taxon>Umbelopsidomycetes</taxon>
        <taxon>Umbelopsidales</taxon>
        <taxon>Umbelopsidaceae</taxon>
        <taxon>Umbelopsis</taxon>
    </lineage>
</organism>
<feature type="compositionally biased region" description="Low complexity" evidence="12">
    <location>
        <begin position="378"/>
        <end position="391"/>
    </location>
</feature>
<dbReference type="GO" id="GO:0031262">
    <property type="term" value="C:Ndc80 complex"/>
    <property type="evidence" value="ECO:0007669"/>
    <property type="project" value="InterPro"/>
</dbReference>